<accession>A0A3G4ZZZ0</accession>
<protein>
    <submittedName>
        <fullName evidence="1">Uncharacterized protein</fullName>
    </submittedName>
</protein>
<organism evidence="1">
    <name type="scientific">Harvfovirus sp</name>
    <dbReference type="NCBI Taxonomy" id="2487768"/>
    <lineage>
        <taxon>Viruses</taxon>
        <taxon>Varidnaviria</taxon>
        <taxon>Bamfordvirae</taxon>
        <taxon>Nucleocytoviricota</taxon>
        <taxon>Megaviricetes</taxon>
        <taxon>Imitervirales</taxon>
        <taxon>Mimiviridae</taxon>
        <taxon>Klosneuvirinae</taxon>
    </lineage>
</organism>
<gene>
    <name evidence="1" type="ORF">Harvfovirus1_65</name>
</gene>
<proteinExistence type="predicted"/>
<dbReference type="EMBL" id="MK072243">
    <property type="protein sequence ID" value="AYV80440.1"/>
    <property type="molecule type" value="Genomic_DNA"/>
</dbReference>
<sequence>MVEGHHEIEIDSPLLKYTEYYSDNKGTFNSGYCLSCFKKADIKEIKAYTEDNCIICPNAECLGNIVIDEIHFHERIKDLASKKIILWRKPIDSIFILLIVWNQRIKRDKT</sequence>
<name>A0A3G4ZZZ0_9VIRU</name>
<evidence type="ECO:0000313" key="1">
    <source>
        <dbReference type="EMBL" id="AYV80440.1"/>
    </source>
</evidence>
<reference evidence="1" key="1">
    <citation type="submission" date="2018-10" db="EMBL/GenBank/DDBJ databases">
        <title>Hidden diversity of soil giant viruses.</title>
        <authorList>
            <person name="Schulz F."/>
            <person name="Alteio L."/>
            <person name="Goudeau D."/>
            <person name="Ryan E.M."/>
            <person name="Malmstrom R.R."/>
            <person name="Blanchard J."/>
            <person name="Woyke T."/>
        </authorList>
    </citation>
    <scope>NUCLEOTIDE SEQUENCE</scope>
    <source>
        <strain evidence="1">HAV1</strain>
    </source>
</reference>